<organism evidence="1 2">
    <name type="scientific">Hypsibius exemplaris</name>
    <name type="common">Freshwater tardigrade</name>
    <dbReference type="NCBI Taxonomy" id="2072580"/>
    <lineage>
        <taxon>Eukaryota</taxon>
        <taxon>Metazoa</taxon>
        <taxon>Ecdysozoa</taxon>
        <taxon>Tardigrada</taxon>
        <taxon>Eutardigrada</taxon>
        <taxon>Parachela</taxon>
        <taxon>Hypsibioidea</taxon>
        <taxon>Hypsibiidae</taxon>
        <taxon>Hypsibius</taxon>
    </lineage>
</organism>
<protein>
    <submittedName>
        <fullName evidence="1">Uncharacterized protein</fullName>
    </submittedName>
</protein>
<evidence type="ECO:0000313" key="1">
    <source>
        <dbReference type="EMBL" id="OQV26137.1"/>
    </source>
</evidence>
<dbReference type="Proteomes" id="UP000192578">
    <property type="component" value="Unassembled WGS sequence"/>
</dbReference>
<accession>A0A1W0XF88</accession>
<sequence length="144" mass="16138">MIVRSISLTVLIIVHKWEKKISRTNQVTLPTTLNISCVLRPGSLIPNPKCVYYWIQLAIRQHTPWLSSNQTPFSANPFFNPWAQTLPVQPNWASVQPVSINHPAASPAQQLLDGLSRFEKVVDNVISYPNGEGDLNITLAVIQQ</sequence>
<dbReference type="AlphaFoldDB" id="A0A1W0XF88"/>
<proteinExistence type="predicted"/>
<comment type="caution">
    <text evidence="1">The sequence shown here is derived from an EMBL/GenBank/DDBJ whole genome shotgun (WGS) entry which is preliminary data.</text>
</comment>
<reference evidence="2" key="1">
    <citation type="submission" date="2017-01" db="EMBL/GenBank/DDBJ databases">
        <title>Comparative genomics of anhydrobiosis in the tardigrade Hypsibius dujardini.</title>
        <authorList>
            <person name="Yoshida Y."/>
            <person name="Koutsovoulos G."/>
            <person name="Laetsch D."/>
            <person name="Stevens L."/>
            <person name="Kumar S."/>
            <person name="Horikawa D."/>
            <person name="Ishino K."/>
            <person name="Komine S."/>
            <person name="Tomita M."/>
            <person name="Blaxter M."/>
            <person name="Arakawa K."/>
        </authorList>
    </citation>
    <scope>NUCLEOTIDE SEQUENCE [LARGE SCALE GENOMIC DNA]</scope>
    <source>
        <strain evidence="2">Z151</strain>
    </source>
</reference>
<keyword evidence="2" id="KW-1185">Reference proteome</keyword>
<name>A0A1W0XF88_HYPEX</name>
<dbReference type="EMBL" id="MTYJ01000001">
    <property type="protein sequence ID" value="OQV26137.1"/>
    <property type="molecule type" value="Genomic_DNA"/>
</dbReference>
<gene>
    <name evidence="1" type="ORF">BV898_00259</name>
</gene>
<evidence type="ECO:0000313" key="2">
    <source>
        <dbReference type="Proteomes" id="UP000192578"/>
    </source>
</evidence>